<evidence type="ECO:0000256" key="1">
    <source>
        <dbReference type="SAM" id="SignalP"/>
    </source>
</evidence>
<accession>A0A1I3PGC8</accession>
<proteinExistence type="predicted"/>
<gene>
    <name evidence="2" type="ORF">SAMN04487991_1668</name>
</gene>
<evidence type="ECO:0008006" key="4">
    <source>
        <dbReference type="Google" id="ProtNLM"/>
    </source>
</evidence>
<name>A0A1I3PGC8_9RHOB</name>
<dbReference type="RefSeq" id="WP_090059895.1">
    <property type="nucleotide sequence ID" value="NZ_FORH01000002.1"/>
</dbReference>
<feature type="signal peptide" evidence="1">
    <location>
        <begin position="1"/>
        <end position="27"/>
    </location>
</feature>
<evidence type="ECO:0000313" key="2">
    <source>
        <dbReference type="EMBL" id="SFJ20481.1"/>
    </source>
</evidence>
<protein>
    <recommendedName>
        <fullName evidence="4">Tat (Twin-arginine translocation) pathway signal sequence</fullName>
    </recommendedName>
</protein>
<keyword evidence="3" id="KW-1185">Reference proteome</keyword>
<reference evidence="3" key="1">
    <citation type="submission" date="2016-10" db="EMBL/GenBank/DDBJ databases">
        <authorList>
            <person name="Varghese N."/>
            <person name="Submissions S."/>
        </authorList>
    </citation>
    <scope>NUCLEOTIDE SEQUENCE [LARGE SCALE GENOMIC DNA]</scope>
    <source>
        <strain evidence="3">DSM 26471</strain>
    </source>
</reference>
<feature type="chain" id="PRO_5011687459" description="Tat (Twin-arginine translocation) pathway signal sequence" evidence="1">
    <location>
        <begin position="28"/>
        <end position="145"/>
    </location>
</feature>
<organism evidence="2 3">
    <name type="scientific">Celeribacter neptunius</name>
    <dbReference type="NCBI Taxonomy" id="588602"/>
    <lineage>
        <taxon>Bacteria</taxon>
        <taxon>Pseudomonadati</taxon>
        <taxon>Pseudomonadota</taxon>
        <taxon>Alphaproteobacteria</taxon>
        <taxon>Rhodobacterales</taxon>
        <taxon>Roseobacteraceae</taxon>
        <taxon>Celeribacter</taxon>
    </lineage>
</organism>
<dbReference type="EMBL" id="FORH01000002">
    <property type="protein sequence ID" value="SFJ20481.1"/>
    <property type="molecule type" value="Genomic_DNA"/>
</dbReference>
<evidence type="ECO:0000313" key="3">
    <source>
        <dbReference type="Proteomes" id="UP000199630"/>
    </source>
</evidence>
<dbReference type="OrthoDB" id="9816009at2"/>
<dbReference type="AlphaFoldDB" id="A0A1I3PGC8"/>
<keyword evidence="1" id="KW-0732">Signal</keyword>
<dbReference type="Proteomes" id="UP000199630">
    <property type="component" value="Unassembled WGS sequence"/>
</dbReference>
<dbReference type="STRING" id="588602.SAMN04487991_1668"/>
<sequence>MGRVKSSRRSYLLGLVALSALAMPASAENFTTAAEVKPILTATKPQWVAVRLYDGKDLLYFTNLLSWRCGLSGIQYAVNGGEMTVFEPEPCYENTATPNALKAESLDAILVSFPPETVRTIDVSVTFDDGSTEAAHYERKAVEIQ</sequence>